<evidence type="ECO:0000256" key="2">
    <source>
        <dbReference type="ARBA" id="ARBA00022723"/>
    </source>
</evidence>
<dbReference type="PANTHER" id="PTHR42796:SF4">
    <property type="entry name" value="FUMARYLACETOACETATE HYDROLASE DOMAIN-CONTAINING PROTEIN 2A"/>
    <property type="match status" value="1"/>
</dbReference>
<keyword evidence="2" id="KW-0479">Metal-binding</keyword>
<dbReference type="GO" id="GO:0046872">
    <property type="term" value="F:metal ion binding"/>
    <property type="evidence" value="ECO:0007669"/>
    <property type="project" value="UniProtKB-KW"/>
</dbReference>
<protein>
    <submittedName>
        <fullName evidence="4">FAA hydrolase family protein</fullName>
    </submittedName>
</protein>
<gene>
    <name evidence="4" type="ORF">CWB74_09795</name>
</gene>
<comment type="similarity">
    <text evidence="1">Belongs to the FAH family.</text>
</comment>
<dbReference type="Gene3D" id="3.90.850.10">
    <property type="entry name" value="Fumarylacetoacetase-like, C-terminal domain"/>
    <property type="match status" value="1"/>
</dbReference>
<reference evidence="4 5" key="1">
    <citation type="submission" date="2017-12" db="EMBL/GenBank/DDBJ databases">
        <authorList>
            <person name="Paulsen S."/>
            <person name="Gram L.K."/>
        </authorList>
    </citation>
    <scope>NUCLEOTIDE SEQUENCE [LARGE SCALE GENOMIC DNA]</scope>
    <source>
        <strain evidence="4 5">S1607</strain>
    </source>
</reference>
<name>A0AAQ2EUH7_PSEO7</name>
<dbReference type="InterPro" id="IPR036663">
    <property type="entry name" value="Fumarylacetoacetase_C_sf"/>
</dbReference>
<dbReference type="Proteomes" id="UP000305423">
    <property type="component" value="Unassembled WGS sequence"/>
</dbReference>
<dbReference type="SUPFAM" id="SSF56529">
    <property type="entry name" value="FAH"/>
    <property type="match status" value="1"/>
</dbReference>
<evidence type="ECO:0000313" key="5">
    <source>
        <dbReference type="Proteomes" id="UP000305423"/>
    </source>
</evidence>
<keyword evidence="4" id="KW-0378">Hydrolase</keyword>
<evidence type="ECO:0000259" key="3">
    <source>
        <dbReference type="Pfam" id="PF01557"/>
    </source>
</evidence>
<sequence length="295" mass="32650">MKLATILSKGSRYPCLVDCNGDLRDVSSIIGSWYDTALSLSALNTLISDVNLTLLPKFNNQEVQFLAPIQPKQIISIGLNYRKHAQVAGLSLPKEPIISCKSIGSVCGPTDPVLIPTHANHVDWEVELGVVIGETCQLLESEQQAHNSILGYCVANDFSDRHWLLEREGEWVKGKSFQSFCPLGPYVVTADSFSYPLDLTLTCYVNGVLRQNGSTTDMVFTPAFLVHYVSQFMTLYPGDVILTGSPDGISLGNDNIPYLKPGDRVTTHISQLGYQEQLCQRYPQSEDILNEEYTI</sequence>
<accession>A0AAQ2EUH7</accession>
<evidence type="ECO:0000313" key="4">
    <source>
        <dbReference type="EMBL" id="TMN77796.1"/>
    </source>
</evidence>
<dbReference type="PANTHER" id="PTHR42796">
    <property type="entry name" value="FUMARYLACETOACETATE HYDROLASE DOMAIN-CONTAINING PROTEIN 2A-RELATED"/>
    <property type="match status" value="1"/>
</dbReference>
<dbReference type="InterPro" id="IPR051121">
    <property type="entry name" value="FAH"/>
</dbReference>
<feature type="domain" description="Fumarylacetoacetase-like C-terminal" evidence="3">
    <location>
        <begin position="74"/>
        <end position="276"/>
    </location>
</feature>
<dbReference type="Pfam" id="PF01557">
    <property type="entry name" value="FAA_hydrolase"/>
    <property type="match status" value="1"/>
</dbReference>
<dbReference type="GO" id="GO:0016787">
    <property type="term" value="F:hydrolase activity"/>
    <property type="evidence" value="ECO:0007669"/>
    <property type="project" value="UniProtKB-KW"/>
</dbReference>
<dbReference type="GO" id="GO:0044281">
    <property type="term" value="P:small molecule metabolic process"/>
    <property type="evidence" value="ECO:0007669"/>
    <property type="project" value="UniProtKB-ARBA"/>
</dbReference>
<dbReference type="InterPro" id="IPR011234">
    <property type="entry name" value="Fumarylacetoacetase-like_C"/>
</dbReference>
<reference evidence="5" key="2">
    <citation type="submission" date="2019-06" db="EMBL/GenBank/DDBJ databases">
        <title>Co-occurence of chitin degradation, pigmentation and bioactivity in marine Pseudoalteromonas.</title>
        <authorList>
            <person name="Sonnenschein E.C."/>
            <person name="Bech P.K."/>
        </authorList>
    </citation>
    <scope>NUCLEOTIDE SEQUENCE [LARGE SCALE GENOMIC DNA]</scope>
    <source>
        <strain evidence="5">S1607</strain>
    </source>
</reference>
<evidence type="ECO:0000256" key="1">
    <source>
        <dbReference type="ARBA" id="ARBA00010211"/>
    </source>
</evidence>
<proteinExistence type="inferred from homology"/>
<organism evidence="4 5">
    <name type="scientific">Pseudoalteromonas piscicida</name>
    <dbReference type="NCBI Taxonomy" id="43662"/>
    <lineage>
        <taxon>Bacteria</taxon>
        <taxon>Pseudomonadati</taxon>
        <taxon>Pseudomonadota</taxon>
        <taxon>Gammaproteobacteria</taxon>
        <taxon>Alteromonadales</taxon>
        <taxon>Pseudoalteromonadaceae</taxon>
        <taxon>Pseudoalteromonas</taxon>
    </lineage>
</organism>
<dbReference type="AlphaFoldDB" id="A0AAQ2EUH7"/>
<dbReference type="EMBL" id="PNEL01000023">
    <property type="protein sequence ID" value="TMN77796.1"/>
    <property type="molecule type" value="Genomic_DNA"/>
</dbReference>
<dbReference type="RefSeq" id="WP_017219263.1">
    <property type="nucleotide sequence ID" value="NZ_JASGWW010000002.1"/>
</dbReference>
<comment type="caution">
    <text evidence="4">The sequence shown here is derived from an EMBL/GenBank/DDBJ whole genome shotgun (WGS) entry which is preliminary data.</text>
</comment>